<dbReference type="PRINTS" id="PR01315">
    <property type="entry name" value="BATTENIN"/>
</dbReference>
<feature type="transmembrane region" description="Helical" evidence="8">
    <location>
        <begin position="233"/>
        <end position="251"/>
    </location>
</feature>
<dbReference type="SUPFAM" id="SSF103473">
    <property type="entry name" value="MFS general substrate transporter"/>
    <property type="match status" value="2"/>
</dbReference>
<feature type="transmembrane region" description="Helical" evidence="8">
    <location>
        <begin position="72"/>
        <end position="90"/>
    </location>
</feature>
<dbReference type="InterPro" id="IPR036259">
    <property type="entry name" value="MFS_trans_sf"/>
</dbReference>
<evidence type="ECO:0000256" key="7">
    <source>
        <dbReference type="ARBA" id="ARBA00023136"/>
    </source>
</evidence>
<dbReference type="PANTHER" id="PTHR10981:SF0">
    <property type="entry name" value="BATTENIN"/>
    <property type="match status" value="1"/>
</dbReference>
<feature type="transmembrane region" description="Helical" evidence="8">
    <location>
        <begin position="156"/>
        <end position="179"/>
    </location>
</feature>
<dbReference type="Proteomes" id="UP001497383">
    <property type="component" value="Chromosome 3"/>
</dbReference>
<keyword evidence="5" id="KW-0029">Amino-acid transport</keyword>
<dbReference type="PIRSF" id="PIRSF015974">
    <property type="entry name" value="CLN3_BTN1"/>
    <property type="match status" value="1"/>
</dbReference>
<dbReference type="Gene3D" id="1.20.1250.20">
    <property type="entry name" value="MFS general substrate transporter like domains"/>
    <property type="match status" value="1"/>
</dbReference>
<feature type="transmembrane region" description="Helical" evidence="8">
    <location>
        <begin position="46"/>
        <end position="65"/>
    </location>
</feature>
<keyword evidence="6 8" id="KW-1133">Transmembrane helix</keyword>
<dbReference type="PANTHER" id="PTHR10981">
    <property type="entry name" value="BATTENIN"/>
    <property type="match status" value="1"/>
</dbReference>
<evidence type="ECO:0000256" key="8">
    <source>
        <dbReference type="RuleBase" id="RU361113"/>
    </source>
</evidence>
<evidence type="ECO:0000256" key="4">
    <source>
        <dbReference type="ARBA" id="ARBA00022692"/>
    </source>
</evidence>
<keyword evidence="3" id="KW-0813">Transport</keyword>
<dbReference type="InterPro" id="IPR018460">
    <property type="entry name" value="Battenin_disease_Cln3_subgr"/>
</dbReference>
<evidence type="ECO:0000313" key="9">
    <source>
        <dbReference type="EMBL" id="CAK9438434.1"/>
    </source>
</evidence>
<keyword evidence="10" id="KW-1185">Reference proteome</keyword>
<keyword evidence="8" id="KW-0926">Vacuole</keyword>
<dbReference type="RefSeq" id="XP_066829596.1">
    <property type="nucleotide sequence ID" value="XM_066972681.1"/>
</dbReference>
<evidence type="ECO:0000256" key="3">
    <source>
        <dbReference type="ARBA" id="ARBA00022448"/>
    </source>
</evidence>
<dbReference type="InterPro" id="IPR003492">
    <property type="entry name" value="Battenin_disease_Cln3"/>
</dbReference>
<feature type="transmembrane region" description="Helical" evidence="8">
    <location>
        <begin position="271"/>
        <end position="292"/>
    </location>
</feature>
<sequence length="413" mass="46099">MLLELTNQRKIFISFFIFGLLNNILYVIILSAAIDLVGSATPKASVLLADVVPSFGFKLVAPFFIHLIPYKARLRILVALSSGGMLLISLTSKDSIAIKIIGIMLASLSSGMGEVTFLQLTHYFTEDAVGGFSSGTGGAGLFGSFLFLLFTNIMGIRVWVVLLAFAVAPLGFLATYYFVLPTPSHEYHSVGNEEPMPMSEPEQEEVFVMSENQDKYTDLKHHIRTTMEKIKPLLVPFMLPLVTVYIAEYVINQGISPTLLFPLDELPHWLFASYRDIYVVYNFLYQLGVFISRTSVTFGIRIRHLYLLSILQAINVVITLVQSVYDFPFTKIWLLLALIIYEGLLGGAAYVNTFVSVREQVPQSQREFCMGSVSISDSLGIVLAGLINWWLEPTLCDWQVQRGRDWCLKGGSA</sequence>
<accession>A0ABP0ZKM6</accession>
<keyword evidence="7 8" id="KW-0472">Membrane</keyword>
<evidence type="ECO:0000256" key="6">
    <source>
        <dbReference type="ARBA" id="ARBA00022989"/>
    </source>
</evidence>
<feature type="transmembrane region" description="Helical" evidence="8">
    <location>
        <begin position="12"/>
        <end position="34"/>
    </location>
</feature>
<feature type="transmembrane region" description="Helical" evidence="8">
    <location>
        <begin position="304"/>
        <end position="325"/>
    </location>
</feature>
<organism evidence="9 10">
    <name type="scientific">Lodderomyces beijingensis</name>
    <dbReference type="NCBI Taxonomy" id="1775926"/>
    <lineage>
        <taxon>Eukaryota</taxon>
        <taxon>Fungi</taxon>
        <taxon>Dikarya</taxon>
        <taxon>Ascomycota</taxon>
        <taxon>Saccharomycotina</taxon>
        <taxon>Pichiomycetes</taxon>
        <taxon>Debaryomycetaceae</taxon>
        <taxon>Candida/Lodderomyces clade</taxon>
        <taxon>Lodderomyces</taxon>
    </lineage>
</organism>
<name>A0ABP0ZKM6_9ASCO</name>
<feature type="transmembrane region" description="Helical" evidence="8">
    <location>
        <begin position="368"/>
        <end position="391"/>
    </location>
</feature>
<evidence type="ECO:0000256" key="2">
    <source>
        <dbReference type="ARBA" id="ARBA00007467"/>
    </source>
</evidence>
<gene>
    <name evidence="9" type="ORF">LODBEIA_P26580</name>
</gene>
<feature type="transmembrane region" description="Helical" evidence="8">
    <location>
        <begin position="331"/>
        <end position="356"/>
    </location>
</feature>
<protein>
    <recommendedName>
        <fullName evidence="8">Protein BTN</fullName>
    </recommendedName>
</protein>
<keyword evidence="4 8" id="KW-0812">Transmembrane</keyword>
<evidence type="ECO:0000313" key="10">
    <source>
        <dbReference type="Proteomes" id="UP001497383"/>
    </source>
</evidence>
<evidence type="ECO:0000256" key="1">
    <source>
        <dbReference type="ARBA" id="ARBA00004127"/>
    </source>
</evidence>
<dbReference type="EMBL" id="OZ022407">
    <property type="protein sequence ID" value="CAK9438434.1"/>
    <property type="molecule type" value="Genomic_DNA"/>
</dbReference>
<dbReference type="Pfam" id="PF02487">
    <property type="entry name" value="CLN3"/>
    <property type="match status" value="1"/>
</dbReference>
<proteinExistence type="inferred from homology"/>
<feature type="transmembrane region" description="Helical" evidence="8">
    <location>
        <begin position="129"/>
        <end position="150"/>
    </location>
</feature>
<reference evidence="9 10" key="1">
    <citation type="submission" date="2024-03" db="EMBL/GenBank/DDBJ databases">
        <authorList>
            <person name="Brejova B."/>
        </authorList>
    </citation>
    <scope>NUCLEOTIDE SEQUENCE [LARGE SCALE GENOMIC DNA]</scope>
    <source>
        <strain evidence="9 10">CBS 14171</strain>
    </source>
</reference>
<evidence type="ECO:0000256" key="5">
    <source>
        <dbReference type="ARBA" id="ARBA00022970"/>
    </source>
</evidence>
<comment type="similarity">
    <text evidence="2 8">Belongs to the battenin family.</text>
</comment>
<comment type="subcellular location">
    <subcellularLocation>
        <location evidence="1">Endomembrane system</location>
        <topology evidence="1">Multi-pass membrane protein</topology>
    </subcellularLocation>
    <subcellularLocation>
        <location evidence="8">Vacuole membrane</location>
        <topology evidence="8">Multi-pass membrane protein</topology>
    </subcellularLocation>
</comment>
<dbReference type="GeneID" id="92207854"/>
<feature type="transmembrane region" description="Helical" evidence="8">
    <location>
        <begin position="96"/>
        <end position="117"/>
    </location>
</feature>